<protein>
    <submittedName>
        <fullName evidence="1">Uncharacterized protein</fullName>
    </submittedName>
</protein>
<evidence type="ECO:0000313" key="1">
    <source>
        <dbReference type="EMBL" id="RBO90319.1"/>
    </source>
</evidence>
<comment type="caution">
    <text evidence="1">The sequence shown here is derived from an EMBL/GenBank/DDBJ whole genome shotgun (WGS) entry which is preliminary data.</text>
</comment>
<evidence type="ECO:0000313" key="2">
    <source>
        <dbReference type="Proteomes" id="UP000252586"/>
    </source>
</evidence>
<organism evidence="1 2">
    <name type="scientific">Nocardia puris</name>
    <dbReference type="NCBI Taxonomy" id="208602"/>
    <lineage>
        <taxon>Bacteria</taxon>
        <taxon>Bacillati</taxon>
        <taxon>Actinomycetota</taxon>
        <taxon>Actinomycetes</taxon>
        <taxon>Mycobacteriales</taxon>
        <taxon>Nocardiaceae</taxon>
        <taxon>Nocardia</taxon>
    </lineage>
</organism>
<name>A0A366DLF8_9NOCA</name>
<dbReference type="EMBL" id="QNRE01000006">
    <property type="protein sequence ID" value="RBO90319.1"/>
    <property type="molecule type" value="Genomic_DNA"/>
</dbReference>
<keyword evidence="2" id="KW-1185">Reference proteome</keyword>
<dbReference type="RefSeq" id="WP_067511336.1">
    <property type="nucleotide sequence ID" value="NZ_JADLRD010000010.1"/>
</dbReference>
<dbReference type="Proteomes" id="UP000252586">
    <property type="component" value="Unassembled WGS sequence"/>
</dbReference>
<reference evidence="1 2" key="1">
    <citation type="submission" date="2018-06" db="EMBL/GenBank/DDBJ databases">
        <title>Genomic Encyclopedia of Type Strains, Phase IV (KMG-IV): sequencing the most valuable type-strain genomes for metagenomic binning, comparative biology and taxonomic classification.</title>
        <authorList>
            <person name="Goeker M."/>
        </authorList>
    </citation>
    <scope>NUCLEOTIDE SEQUENCE [LARGE SCALE GENOMIC DNA]</scope>
    <source>
        <strain evidence="1 2">DSM 44599</strain>
    </source>
</reference>
<proteinExistence type="predicted"/>
<accession>A0A366DLF8</accession>
<gene>
    <name evidence="1" type="ORF">DFR74_106204</name>
</gene>
<dbReference type="AlphaFoldDB" id="A0A366DLF8"/>
<sequence>MYIDQFTAHGPLTEREIDELLDVAAKYTSRITVTCGDRSVHAPVLPWCWDTLPVRAGATVSITAEGGRRGDEEDRLALREFVRRFQRAG</sequence>